<dbReference type="EMBL" id="LK933016">
    <property type="protein sequence ID" value="CDT24946.1"/>
    <property type="molecule type" value="Genomic_DNA"/>
</dbReference>
<feature type="transmembrane region" description="Helical" evidence="1">
    <location>
        <begin position="73"/>
        <end position="91"/>
    </location>
</feature>
<proteinExistence type="predicted"/>
<dbReference type="EMBL" id="LK932471">
    <property type="protein sequence ID" value="CDS83673.1"/>
    <property type="molecule type" value="Genomic_DNA"/>
</dbReference>
<dbReference type="InterPro" id="IPR021450">
    <property type="entry name" value="DUF3100"/>
</dbReference>
<evidence type="ECO:0000313" key="3">
    <source>
        <dbReference type="EMBL" id="CDS83765.1"/>
    </source>
</evidence>
<protein>
    <submittedName>
        <fullName evidence="3">Putative membrane protein</fullName>
    </submittedName>
</protein>
<feature type="transmembrane region" description="Helical" evidence="1">
    <location>
        <begin position="32"/>
        <end position="52"/>
    </location>
</feature>
<dbReference type="EMBL" id="LK932353">
    <property type="protein sequence ID" value="CDS83765.1"/>
    <property type="molecule type" value="Genomic_DNA"/>
</dbReference>
<sequence length="283" mass="30039">MEINKKHFIQVFLTCLILVVICEFIGQRTIAIGKASIVLFPMLYAVIIGLIITPDLLGKKIKALKKVVGEKEINIAGEVVGIALVMLGIKYGTTVGPNIDKIIQAGPAFIAQEFGHILAPIVALPLALMFGMKREAVGATASISREPSLGVISEKYGINSPEGSGVLGTYLMGTVLGTIYFSVLGSISIYSGIHPYALGMACGVGSGSMMTAAAGSLSTMVPPEMADTILAYAATSNMMSSITGIIFLVFVSLPFTNFMYKILEPKFSRNKKTKEIKSTEGEC</sequence>
<keyword evidence="1" id="KW-0812">Transmembrane</keyword>
<feature type="transmembrane region" description="Helical" evidence="1">
    <location>
        <begin position="170"/>
        <end position="190"/>
    </location>
</feature>
<feature type="transmembrane region" description="Helical" evidence="1">
    <location>
        <begin position="197"/>
        <end position="218"/>
    </location>
</feature>
<dbReference type="AlphaFoldDB" id="A0A069A5S5"/>
<organism evidence="3">
    <name type="scientific">Clostridioides difficile</name>
    <name type="common">Peptoclostridium difficile</name>
    <dbReference type="NCBI Taxonomy" id="1496"/>
    <lineage>
        <taxon>Bacteria</taxon>
        <taxon>Bacillati</taxon>
        <taxon>Bacillota</taxon>
        <taxon>Clostridia</taxon>
        <taxon>Peptostreptococcales</taxon>
        <taxon>Peptostreptococcaceae</taxon>
        <taxon>Clostridioides</taxon>
    </lineage>
</organism>
<evidence type="ECO:0000256" key="1">
    <source>
        <dbReference type="SAM" id="Phobius"/>
    </source>
</evidence>
<feature type="transmembrane region" description="Helical" evidence="1">
    <location>
        <begin position="238"/>
        <end position="260"/>
    </location>
</feature>
<evidence type="ECO:0000313" key="2">
    <source>
        <dbReference type="EMBL" id="CDS83673.1"/>
    </source>
</evidence>
<dbReference type="RefSeq" id="WP_021366187.1">
    <property type="nucleotide sequence ID" value="NZ_BBYB01000118.1"/>
</dbReference>
<evidence type="ECO:0000313" key="4">
    <source>
        <dbReference type="EMBL" id="CDT24946.1"/>
    </source>
</evidence>
<feature type="transmembrane region" description="Helical" evidence="1">
    <location>
        <begin position="7"/>
        <end position="26"/>
    </location>
</feature>
<keyword evidence="1" id="KW-0472">Membrane</keyword>
<dbReference type="Pfam" id="PF11299">
    <property type="entry name" value="DUF3100"/>
    <property type="match status" value="1"/>
</dbReference>
<name>A0A069A5S5_CLODI</name>
<keyword evidence="1" id="KW-1133">Transmembrane helix</keyword>
<gene>
    <name evidence="4" type="ORF">BN1095_350020</name>
    <name evidence="2" type="ORF">BN1096_210017</name>
    <name evidence="3" type="ORF">BN1097_190017</name>
</gene>
<reference evidence="3" key="1">
    <citation type="submission" date="2014-07" db="EMBL/GenBank/DDBJ databases">
        <authorList>
            <person name="Monot Marc"/>
        </authorList>
    </citation>
    <scope>NUCLEOTIDE SEQUENCE</scope>
    <source>
        <strain evidence="4">7032989</strain>
        <strain evidence="3">7032994</strain>
    </source>
</reference>
<accession>A0A069A5S5</accession>